<dbReference type="GO" id="GO:0005829">
    <property type="term" value="C:cytosol"/>
    <property type="evidence" value="ECO:0007669"/>
    <property type="project" value="TreeGrafter"/>
</dbReference>
<dbReference type="InterPro" id="IPR045886">
    <property type="entry name" value="ThiF/MoeB/HesA"/>
</dbReference>
<dbReference type="SUPFAM" id="SSF52821">
    <property type="entry name" value="Rhodanese/Cell cycle control phosphatase"/>
    <property type="match status" value="1"/>
</dbReference>
<evidence type="ECO:0000256" key="1">
    <source>
        <dbReference type="ARBA" id="ARBA00009919"/>
    </source>
</evidence>
<dbReference type="InterPro" id="IPR035985">
    <property type="entry name" value="Ubiquitin-activating_enz"/>
</dbReference>
<dbReference type="EMBL" id="UINC01001745">
    <property type="protein sequence ID" value="SUZ87899.1"/>
    <property type="molecule type" value="Genomic_DNA"/>
</dbReference>
<evidence type="ECO:0000313" key="3">
    <source>
        <dbReference type="EMBL" id="SUZ87899.1"/>
    </source>
</evidence>
<dbReference type="AlphaFoldDB" id="A0A381RAM9"/>
<proteinExistence type="inferred from homology"/>
<dbReference type="FunFam" id="3.40.50.720:FF:000080">
    <property type="entry name" value="Thiazole biosynthesis adenylyltransferase ThiF"/>
    <property type="match status" value="1"/>
</dbReference>
<dbReference type="GO" id="GO:0016779">
    <property type="term" value="F:nucleotidyltransferase activity"/>
    <property type="evidence" value="ECO:0007669"/>
    <property type="project" value="TreeGrafter"/>
</dbReference>
<protein>
    <recommendedName>
        <fullName evidence="2">THIF-type NAD/FAD binding fold domain-containing protein</fullName>
    </recommendedName>
</protein>
<dbReference type="GO" id="GO:0008146">
    <property type="term" value="F:sulfotransferase activity"/>
    <property type="evidence" value="ECO:0007669"/>
    <property type="project" value="TreeGrafter"/>
</dbReference>
<sequence>MAQWLDGNRKVEVVDVRREDQRKQWPLRELEALETDLDQLSPEKLKTTTILICQFGIITQRWIEAEDPDEVYNLIGGAQAWNAYKKNERDLSRYSRQMVLPEIGEEGQRRLLESKVTIVGVGGLGCPAAQYLAAAGVGKLCLIDGDVVDLTNLQRQPLFRSDRINDPKSDVAAEALSGLNPDCNVESHHTFLSEENCQKLLAGSDVVLDATDTITARRVMDQYCCRKSIPFIYGGLYKFEGQVSIFHLNGGPSYADIFPESVTNGGSCSDDGVPGMLPGIIGSIQALEAIKVILGITPNLSGKLLLYNGLSHTMEQIELNV</sequence>
<accession>A0A381RAM9</accession>
<dbReference type="InterPro" id="IPR000594">
    <property type="entry name" value="ThiF_NAD_FAD-bd"/>
</dbReference>
<dbReference type="Pfam" id="PF00899">
    <property type="entry name" value="ThiF"/>
    <property type="match status" value="1"/>
</dbReference>
<comment type="similarity">
    <text evidence="1">Belongs to the HesA/MoeB/ThiF family.</text>
</comment>
<feature type="domain" description="THIF-type NAD/FAD binding fold" evidence="2">
    <location>
        <begin position="94"/>
        <end position="319"/>
    </location>
</feature>
<dbReference type="Gene3D" id="3.40.50.720">
    <property type="entry name" value="NAD(P)-binding Rossmann-like Domain"/>
    <property type="match status" value="1"/>
</dbReference>
<organism evidence="3">
    <name type="scientific">marine metagenome</name>
    <dbReference type="NCBI Taxonomy" id="408172"/>
    <lineage>
        <taxon>unclassified sequences</taxon>
        <taxon>metagenomes</taxon>
        <taxon>ecological metagenomes</taxon>
    </lineage>
</organism>
<dbReference type="InterPro" id="IPR036873">
    <property type="entry name" value="Rhodanese-like_dom_sf"/>
</dbReference>
<dbReference type="SUPFAM" id="SSF69572">
    <property type="entry name" value="Activating enzymes of the ubiquitin-like proteins"/>
    <property type="match status" value="1"/>
</dbReference>
<reference evidence="3" key="1">
    <citation type="submission" date="2018-05" db="EMBL/GenBank/DDBJ databases">
        <authorList>
            <person name="Lanie J.A."/>
            <person name="Ng W.-L."/>
            <person name="Kazmierczak K.M."/>
            <person name="Andrzejewski T.M."/>
            <person name="Davidsen T.M."/>
            <person name="Wayne K.J."/>
            <person name="Tettelin H."/>
            <person name="Glass J.I."/>
            <person name="Rusch D."/>
            <person name="Podicherti R."/>
            <person name="Tsui H.-C.T."/>
            <person name="Winkler M.E."/>
        </authorList>
    </citation>
    <scope>NUCLEOTIDE SEQUENCE</scope>
</reference>
<gene>
    <name evidence="3" type="ORF">METZ01_LOCUS40753</name>
</gene>
<name>A0A381RAM9_9ZZZZ</name>
<dbReference type="CDD" id="cd00757">
    <property type="entry name" value="ThiF_MoeB_HesA_family"/>
    <property type="match status" value="1"/>
</dbReference>
<evidence type="ECO:0000259" key="2">
    <source>
        <dbReference type="Pfam" id="PF00899"/>
    </source>
</evidence>
<dbReference type="GO" id="GO:0008641">
    <property type="term" value="F:ubiquitin-like modifier activating enzyme activity"/>
    <property type="evidence" value="ECO:0007669"/>
    <property type="project" value="InterPro"/>
</dbReference>
<dbReference type="GO" id="GO:0004792">
    <property type="term" value="F:thiosulfate-cyanide sulfurtransferase activity"/>
    <property type="evidence" value="ECO:0007669"/>
    <property type="project" value="TreeGrafter"/>
</dbReference>
<dbReference type="PANTHER" id="PTHR10953:SF102">
    <property type="entry name" value="ADENYLYLTRANSFERASE AND SULFURTRANSFERASE MOCS3"/>
    <property type="match status" value="1"/>
</dbReference>
<dbReference type="PANTHER" id="PTHR10953">
    <property type="entry name" value="UBIQUITIN-ACTIVATING ENZYME E1"/>
    <property type="match status" value="1"/>
</dbReference>